<proteinExistence type="predicted"/>
<accession>A0A173GEH0</accession>
<name>A0A173GEH0_9CAUD</name>
<evidence type="ECO:0000313" key="1">
    <source>
        <dbReference type="EMBL" id="ANH51973.1"/>
    </source>
</evidence>
<dbReference type="EMBL" id="KU886224">
    <property type="protein sequence ID" value="ANH51973.1"/>
    <property type="molecule type" value="Genomic_DNA"/>
</dbReference>
<organism evidence="1 2">
    <name type="scientific">Erwinia phage vB_EamM_RAY</name>
    <dbReference type="NCBI Taxonomy" id="1815987"/>
    <lineage>
        <taxon>Viruses</taxon>
        <taxon>Duplodnaviria</taxon>
        <taxon>Heunggongvirae</taxon>
        <taxon>Uroviricota</taxon>
        <taxon>Caudoviricetes</taxon>
        <taxon>Chimalliviridae</taxon>
        <taxon>Agricanvirus</taxon>
        <taxon>Agricanvirus ray</taxon>
    </lineage>
</organism>
<evidence type="ECO:0000313" key="2">
    <source>
        <dbReference type="Proteomes" id="UP000222079"/>
    </source>
</evidence>
<protein>
    <submittedName>
        <fullName evidence="1">Uncharacterized protein</fullName>
    </submittedName>
</protein>
<sequence length="112" mass="12752">MITQPNVRLTPEDTQYRIYLANDLGLDSSPMLHLEWEKGRNEYLIGDLILARQGDHFLLSIKSCRRKTVIASAKVLDNGSVGIYLNQCFSNMANKAELVLSLRDAVTRYLYC</sequence>
<dbReference type="Proteomes" id="UP000222079">
    <property type="component" value="Segment"/>
</dbReference>
<keyword evidence="2" id="KW-1185">Reference proteome</keyword>
<reference evidence="1 2" key="1">
    <citation type="submission" date="2016-03" db="EMBL/GenBank/DDBJ databases">
        <authorList>
            <person name="Sharma R."/>
            <person name="Esplin I.N.D."/>
            <person name="Berg J.A."/>
            <person name="Jensen G.L."/>
            <person name="Keele B.R."/>
            <person name="Ward M.E.H."/>
            <person name="Breakwell D.P."/>
            <person name="Hope S."/>
            <person name="Grose J.H."/>
        </authorList>
    </citation>
    <scope>NUCLEOTIDE SEQUENCE [LARGE SCALE GENOMIC DNA]</scope>
</reference>
<gene>
    <name evidence="1" type="ORF">RAY_192</name>
</gene>